<feature type="compositionally biased region" description="Pro residues" evidence="1">
    <location>
        <begin position="14"/>
        <end position="32"/>
    </location>
</feature>
<evidence type="ECO:0000259" key="2">
    <source>
        <dbReference type="Pfam" id="PF03732"/>
    </source>
</evidence>
<dbReference type="PANTHER" id="PTHR33223:SF10">
    <property type="entry name" value="AMINOTRANSFERASE-LIKE PLANT MOBILE DOMAIN-CONTAINING PROTEIN"/>
    <property type="match status" value="1"/>
</dbReference>
<sequence>MNSFLTNLPALPHQRPPLPVAPTPPPEDPAPQPSTAYNEPPPEEVSTHAMGESRLEVYPLAPQVTTIFSPMIMVAPVPRGYKAPKVNDYNGLTDLAQHVKRFENALATGDPILDAYKCRLFQNTLTGLALDWLDEIPQGSIQSFEKFADQFRTRFGTSKTTSRTIHKLWKIRQCLNEYLREYVDRFLKMNAKTKDTTDDRST</sequence>
<dbReference type="Proteomes" id="UP000236161">
    <property type="component" value="Unassembled WGS sequence"/>
</dbReference>
<evidence type="ECO:0000313" key="3">
    <source>
        <dbReference type="EMBL" id="PKA61572.1"/>
    </source>
</evidence>
<protein>
    <recommendedName>
        <fullName evidence="2">Retrotransposon gag domain-containing protein</fullName>
    </recommendedName>
</protein>
<feature type="domain" description="Retrotransposon gag" evidence="2">
    <location>
        <begin position="120"/>
        <end position="195"/>
    </location>
</feature>
<evidence type="ECO:0000313" key="4">
    <source>
        <dbReference type="Proteomes" id="UP000236161"/>
    </source>
</evidence>
<reference evidence="3 4" key="1">
    <citation type="journal article" date="2017" name="Nature">
        <title>The Apostasia genome and the evolution of orchids.</title>
        <authorList>
            <person name="Zhang G.Q."/>
            <person name="Liu K.W."/>
            <person name="Li Z."/>
            <person name="Lohaus R."/>
            <person name="Hsiao Y.Y."/>
            <person name="Niu S.C."/>
            <person name="Wang J.Y."/>
            <person name="Lin Y.C."/>
            <person name="Xu Q."/>
            <person name="Chen L.J."/>
            <person name="Yoshida K."/>
            <person name="Fujiwara S."/>
            <person name="Wang Z.W."/>
            <person name="Zhang Y.Q."/>
            <person name="Mitsuda N."/>
            <person name="Wang M."/>
            <person name="Liu G.H."/>
            <person name="Pecoraro L."/>
            <person name="Huang H.X."/>
            <person name="Xiao X.J."/>
            <person name="Lin M."/>
            <person name="Wu X.Y."/>
            <person name="Wu W.L."/>
            <person name="Chen Y.Y."/>
            <person name="Chang S.B."/>
            <person name="Sakamoto S."/>
            <person name="Ohme-Takagi M."/>
            <person name="Yagi M."/>
            <person name="Zeng S.J."/>
            <person name="Shen C.Y."/>
            <person name="Yeh C.M."/>
            <person name="Luo Y.B."/>
            <person name="Tsai W.C."/>
            <person name="Van de Peer Y."/>
            <person name="Liu Z.J."/>
        </authorList>
    </citation>
    <scope>NUCLEOTIDE SEQUENCE [LARGE SCALE GENOMIC DNA]</scope>
    <source>
        <strain evidence="4">cv. Shenzhen</strain>
        <tissue evidence="3">Stem</tissue>
    </source>
</reference>
<evidence type="ECO:0000256" key="1">
    <source>
        <dbReference type="SAM" id="MobiDB-lite"/>
    </source>
</evidence>
<keyword evidence="4" id="KW-1185">Reference proteome</keyword>
<dbReference type="EMBL" id="KZ451928">
    <property type="protein sequence ID" value="PKA61572.1"/>
    <property type="molecule type" value="Genomic_DNA"/>
</dbReference>
<organism evidence="3 4">
    <name type="scientific">Apostasia shenzhenica</name>
    <dbReference type="NCBI Taxonomy" id="1088818"/>
    <lineage>
        <taxon>Eukaryota</taxon>
        <taxon>Viridiplantae</taxon>
        <taxon>Streptophyta</taxon>
        <taxon>Embryophyta</taxon>
        <taxon>Tracheophyta</taxon>
        <taxon>Spermatophyta</taxon>
        <taxon>Magnoliopsida</taxon>
        <taxon>Liliopsida</taxon>
        <taxon>Asparagales</taxon>
        <taxon>Orchidaceae</taxon>
        <taxon>Apostasioideae</taxon>
        <taxon>Apostasia</taxon>
    </lineage>
</organism>
<accession>A0A2I0B1A7</accession>
<dbReference type="PANTHER" id="PTHR33223">
    <property type="entry name" value="CCHC-TYPE DOMAIN-CONTAINING PROTEIN"/>
    <property type="match status" value="1"/>
</dbReference>
<name>A0A2I0B1A7_9ASPA</name>
<dbReference type="OrthoDB" id="1752139at2759"/>
<dbReference type="InterPro" id="IPR005162">
    <property type="entry name" value="Retrotrans_gag_dom"/>
</dbReference>
<dbReference type="AlphaFoldDB" id="A0A2I0B1A7"/>
<feature type="region of interest" description="Disordered" evidence="1">
    <location>
        <begin position="1"/>
        <end position="48"/>
    </location>
</feature>
<proteinExistence type="predicted"/>
<dbReference type="Pfam" id="PF03732">
    <property type="entry name" value="Retrotrans_gag"/>
    <property type="match status" value="1"/>
</dbReference>
<gene>
    <name evidence="3" type="ORF">AXF42_Ash018185</name>
</gene>